<feature type="transmembrane region" description="Helical" evidence="2">
    <location>
        <begin position="303"/>
        <end position="322"/>
    </location>
</feature>
<keyword evidence="2" id="KW-0812">Transmembrane</keyword>
<evidence type="ECO:0000259" key="4">
    <source>
        <dbReference type="Pfam" id="PF07696"/>
    </source>
</evidence>
<gene>
    <name evidence="5" type="ORF">SAMN04488109_5935</name>
</gene>
<sequence>MSLSLVLWLWAGVGFAQNPVQIRDEVDQYIFSFSEIEYLEDPGGKLSVEAAASAQWSSQFKPSKTFSPQNYNRASYYWYRIKIAHDPKSKRHWQIEFFDQTIDELSFYMPEALGGYRLESFGDNFPFGNRFLKHKNFIIHLPDQYDGTYTYYFRVKSRQRADILVVLRPLEYFFNYALDEYFFFGIFYGMILVFCFYNFLMFVAVHERHYLYYILYLLGVGLYEMSSDGIAFQYLWPNATEWNQYAPGFALYFASTFALFFAASLLNLRKQYPRLLWVLGGVLVLRTAYLLVSFYVSDRWFNLRFVEVVPFLAAFYAGIYALRKGYRPARFMVVGYSFLFLGIAIKFIQYLDINWLPLGELTHYSLGFSFIMEMMFLSFAISDKIKLLRLEKEKAQESIIEQLKENQKLKDSLNEELEQQVKIKTGELVQKSDFIAAQNRQLAEANQKLAIQAEEIAAMNALLTQDNKKLKHDVEVVTEARILSKEVDFEEFSAMYPDDASCLRFLAEIKWQGDFTCTKCHHHHFSEGRSPYSRRCSRCGYDESVTAYTLLQNTRLPINKAFYMIFLVYSTNGTISSHKLSEILHIRQSTCWSYSSKIKKAMKEKRKHGETRHEGWHSILLVEEPTV</sequence>
<feature type="transmembrane region" description="Helical" evidence="2">
    <location>
        <begin position="181"/>
        <end position="203"/>
    </location>
</feature>
<keyword evidence="2" id="KW-0472">Membrane</keyword>
<evidence type="ECO:0000313" key="5">
    <source>
        <dbReference type="EMBL" id="SHH90040.1"/>
    </source>
</evidence>
<dbReference type="Proteomes" id="UP000184212">
    <property type="component" value="Unassembled WGS sequence"/>
</dbReference>
<feature type="transmembrane region" description="Helical" evidence="2">
    <location>
        <begin position="275"/>
        <end position="297"/>
    </location>
</feature>
<keyword evidence="2" id="KW-1133">Transmembrane helix</keyword>
<proteinExistence type="predicted"/>
<dbReference type="RefSeq" id="WP_073141903.1">
    <property type="nucleotide sequence ID" value="NZ_FQWQ01000005.1"/>
</dbReference>
<feature type="transmembrane region" description="Helical" evidence="2">
    <location>
        <begin position="248"/>
        <end position="268"/>
    </location>
</feature>
<protein>
    <submittedName>
        <fullName evidence="5">Transposase zinc-ribbon domain-containing protein</fullName>
    </submittedName>
</protein>
<name>A0A1M5WRA9_9BACT</name>
<dbReference type="OrthoDB" id="9783459at2"/>
<dbReference type="Gene3D" id="2.60.40.2380">
    <property type="match status" value="1"/>
</dbReference>
<feature type="domain" description="7TM-DISM receptor extracellular" evidence="4">
    <location>
        <begin position="35"/>
        <end position="165"/>
    </location>
</feature>
<feature type="transmembrane region" description="Helical" evidence="2">
    <location>
        <begin position="329"/>
        <end position="351"/>
    </location>
</feature>
<dbReference type="AlphaFoldDB" id="A0A1M5WRA9"/>
<feature type="coiled-coil region" evidence="1">
    <location>
        <begin position="385"/>
        <end position="462"/>
    </location>
</feature>
<organism evidence="5 6">
    <name type="scientific">Chryseolinea serpens</name>
    <dbReference type="NCBI Taxonomy" id="947013"/>
    <lineage>
        <taxon>Bacteria</taxon>
        <taxon>Pseudomonadati</taxon>
        <taxon>Bacteroidota</taxon>
        <taxon>Cytophagia</taxon>
        <taxon>Cytophagales</taxon>
        <taxon>Fulvivirgaceae</taxon>
        <taxon>Chryseolinea</taxon>
    </lineage>
</organism>
<keyword evidence="6" id="KW-1185">Reference proteome</keyword>
<dbReference type="Pfam" id="PF07696">
    <property type="entry name" value="7TMR-DISMED2"/>
    <property type="match status" value="1"/>
</dbReference>
<dbReference type="STRING" id="947013.SAMN04488109_5935"/>
<evidence type="ECO:0000256" key="1">
    <source>
        <dbReference type="SAM" id="Coils"/>
    </source>
</evidence>
<accession>A0A1M5WRA9</accession>
<keyword evidence="1" id="KW-0175">Coiled coil</keyword>
<dbReference type="InterPro" id="IPR011622">
    <property type="entry name" value="7TMR_DISM_rcpt_extracell_dom2"/>
</dbReference>
<dbReference type="InterPro" id="IPR011623">
    <property type="entry name" value="7TMR_DISM_rcpt_extracell_dom1"/>
</dbReference>
<evidence type="ECO:0000259" key="3">
    <source>
        <dbReference type="Pfam" id="PF07695"/>
    </source>
</evidence>
<dbReference type="Pfam" id="PF07695">
    <property type="entry name" value="7TMR-DISM_7TM"/>
    <property type="match status" value="1"/>
</dbReference>
<feature type="transmembrane region" description="Helical" evidence="2">
    <location>
        <begin position="363"/>
        <end position="382"/>
    </location>
</feature>
<feature type="transmembrane region" description="Helical" evidence="2">
    <location>
        <begin position="210"/>
        <end position="236"/>
    </location>
</feature>
<feature type="domain" description="7TM-DISM receptor extracellular" evidence="3">
    <location>
        <begin position="180"/>
        <end position="384"/>
    </location>
</feature>
<evidence type="ECO:0000256" key="2">
    <source>
        <dbReference type="SAM" id="Phobius"/>
    </source>
</evidence>
<reference evidence="5 6" key="1">
    <citation type="submission" date="2016-11" db="EMBL/GenBank/DDBJ databases">
        <authorList>
            <person name="Jaros S."/>
            <person name="Januszkiewicz K."/>
            <person name="Wedrychowicz H."/>
        </authorList>
    </citation>
    <scope>NUCLEOTIDE SEQUENCE [LARGE SCALE GENOMIC DNA]</scope>
    <source>
        <strain evidence="5 6">DSM 24574</strain>
    </source>
</reference>
<evidence type="ECO:0000313" key="6">
    <source>
        <dbReference type="Proteomes" id="UP000184212"/>
    </source>
</evidence>
<dbReference type="EMBL" id="FQWQ01000005">
    <property type="protein sequence ID" value="SHH90040.1"/>
    <property type="molecule type" value="Genomic_DNA"/>
</dbReference>